<dbReference type="PROSITE" id="PS50280">
    <property type="entry name" value="SET"/>
    <property type="match status" value="1"/>
</dbReference>
<comment type="caution">
    <text evidence="12">The sequence shown here is derived from an EMBL/GenBank/DDBJ whole genome shotgun (WGS) entry which is preliminary data.</text>
</comment>
<feature type="signal peptide" evidence="9">
    <location>
        <begin position="1"/>
        <end position="18"/>
    </location>
</feature>
<dbReference type="Gene3D" id="2.60.40.60">
    <property type="entry name" value="Cadherins"/>
    <property type="match status" value="7"/>
</dbReference>
<organism evidence="12 13">
    <name type="scientific">Rotaria magnacalcarata</name>
    <dbReference type="NCBI Taxonomy" id="392030"/>
    <lineage>
        <taxon>Eukaryota</taxon>
        <taxon>Metazoa</taxon>
        <taxon>Spiralia</taxon>
        <taxon>Gnathifera</taxon>
        <taxon>Rotifera</taxon>
        <taxon>Eurotatoria</taxon>
        <taxon>Bdelloidea</taxon>
        <taxon>Philodinida</taxon>
        <taxon>Philodinidae</taxon>
        <taxon>Rotaria</taxon>
    </lineage>
</organism>
<feature type="domain" description="Cadherin" evidence="10">
    <location>
        <begin position="362"/>
        <end position="486"/>
    </location>
</feature>
<evidence type="ECO:0000313" key="13">
    <source>
        <dbReference type="Proteomes" id="UP000681720"/>
    </source>
</evidence>
<feature type="domain" description="Cadherin" evidence="10">
    <location>
        <begin position="739"/>
        <end position="827"/>
    </location>
</feature>
<feature type="domain" description="SET" evidence="11">
    <location>
        <begin position="801"/>
        <end position="928"/>
    </location>
</feature>
<dbReference type="InterPro" id="IPR002126">
    <property type="entry name" value="Cadherin-like_dom"/>
</dbReference>
<keyword evidence="4 8" id="KW-0106">Calcium</keyword>
<dbReference type="PROSITE" id="PS50268">
    <property type="entry name" value="CADHERIN_2"/>
    <property type="match status" value="6"/>
</dbReference>
<dbReference type="Pfam" id="PF00028">
    <property type="entry name" value="Cadherin"/>
    <property type="match status" value="3"/>
</dbReference>
<protein>
    <submittedName>
        <fullName evidence="12">Uncharacterized protein</fullName>
    </submittedName>
</protein>
<feature type="domain" description="Cadherin" evidence="10">
    <location>
        <begin position="133"/>
        <end position="240"/>
    </location>
</feature>
<dbReference type="AlphaFoldDB" id="A0A8S2K8J6"/>
<dbReference type="PANTHER" id="PTHR24028:SF146">
    <property type="entry name" value="CADHERIN 96CB, ISOFORM D-RELATED"/>
    <property type="match status" value="1"/>
</dbReference>
<dbReference type="PRINTS" id="PR00205">
    <property type="entry name" value="CADHERIN"/>
</dbReference>
<feature type="chain" id="PRO_5035721858" evidence="9">
    <location>
        <begin position="19"/>
        <end position="1068"/>
    </location>
</feature>
<evidence type="ECO:0000256" key="9">
    <source>
        <dbReference type="SAM" id="SignalP"/>
    </source>
</evidence>
<evidence type="ECO:0000256" key="7">
    <source>
        <dbReference type="ARBA" id="ARBA00023180"/>
    </source>
</evidence>
<feature type="domain" description="Cadherin" evidence="10">
    <location>
        <begin position="487"/>
        <end position="590"/>
    </location>
</feature>
<evidence type="ECO:0000256" key="1">
    <source>
        <dbReference type="ARBA" id="ARBA00004167"/>
    </source>
</evidence>
<comment type="subcellular location">
    <subcellularLocation>
        <location evidence="1">Membrane</location>
        <topology evidence="1">Single-pass membrane protein</topology>
    </subcellularLocation>
</comment>
<dbReference type="InterPro" id="IPR015919">
    <property type="entry name" value="Cadherin-like_sf"/>
</dbReference>
<evidence type="ECO:0000259" key="11">
    <source>
        <dbReference type="PROSITE" id="PS50280"/>
    </source>
</evidence>
<evidence type="ECO:0000256" key="6">
    <source>
        <dbReference type="ARBA" id="ARBA00023136"/>
    </source>
</evidence>
<keyword evidence="5" id="KW-1133">Transmembrane helix</keyword>
<dbReference type="Proteomes" id="UP000681720">
    <property type="component" value="Unassembled WGS sequence"/>
</dbReference>
<evidence type="ECO:0000256" key="4">
    <source>
        <dbReference type="ARBA" id="ARBA00022837"/>
    </source>
</evidence>
<accession>A0A8S2K8J6</accession>
<evidence type="ECO:0000256" key="8">
    <source>
        <dbReference type="PROSITE-ProRule" id="PRU00043"/>
    </source>
</evidence>
<keyword evidence="3" id="KW-0677">Repeat</keyword>
<sequence length="1068" mass="124505">MINSYYLIILFYFPNVLTYDCREICNLTVYVYENISNDQLQWNIIDLLYNRTLTSFPFEHYQYSLSNPSDYFEIETPILKFRLSELDREKICSKIVYHDHECSLQLQIFTQTSFFIIFKLIILDINDWKPYFKDDRIHINIRENLPINYRVQLPIAYDHDSTEYNVDYYKFINDDPVIQQLFQLEKFHDELRLKLLKQLDCEKTNHYQLEIIAIDKGGLESNVLHVNVTIDDLNEFQPRFKQRLYHTHIPEHTPISNTSILNVIATDDDCYDKIIHYSLLRDISNDVFPFEIDKYTGSIYVIHEFDYEKMSSYRFRVKASNLDQITSSIVPVVIDIIDINDNQPLIQINILNDYKSINSDEDNEEFMINIKENIQFGQVIGTIIIRDNDSIMINKKISLKILSCWPTKNSCPIELDSGIRNSDENEKTSIGSTNYLIRTSRQLDTEMGDDQYTIILEARDYGDPPLSSQRRLLVLIHDQNDCIPKFTQSNYQFRFSESTPVGFSIGHVNAIDRDLSPSFHRIQYKLSDNENNHIIEINSNNGSIYLTKTLSAGMKFNVTVMAIDQQNHSLYDQTTVQILSYDEETCLPTFKQKIYIFNTTEHRLTPYEIGKYSHLFIQSQVSADSCLSSSIPISYHLVKDKASATLPFSIDSRNGIITVARELDRERKAFFQFFVDSFNHKTHQASQTEIQINILDENDHYPMFDNSIDNAREQYIYINKSLSSKYPHERKAMINNILIAHISATDPDEGSNGLINYYFTNNENYAYFHLYSNGSIVLYNQNNLQLPYRLEVYARDQGSPVPLNSKENAHEKYGDGNQMLVAAEPIATGEKIWWCTCGDDDYMMSRDEILHLIETQPHLKNFLCFYSYMAEDDMYMIPRTFTAQQNNDECVLFNHSCEPNCGFDSDDGNTIVALRPIAIGEELAYDYHFLETEASLIRGLECKCETPSCVGRIMFDRYRDEDFQKQYYQYMSPYLQSRVRELKTKWYSSKCFTRSATPNKTKSLHALEWIHTGEVVARFSGLISADNHFIRAAEESEATCAVNEHKQVIALCDLPPEAELTLNYHGKL</sequence>
<dbReference type="EMBL" id="CAJOBJ010000716">
    <property type="protein sequence ID" value="CAF3839892.1"/>
    <property type="molecule type" value="Genomic_DNA"/>
</dbReference>
<keyword evidence="7" id="KW-0325">Glycoprotein</keyword>
<dbReference type="SMART" id="SM00112">
    <property type="entry name" value="CA"/>
    <property type="match status" value="6"/>
</dbReference>
<dbReference type="GO" id="GO:0005886">
    <property type="term" value="C:plasma membrane"/>
    <property type="evidence" value="ECO:0007669"/>
    <property type="project" value="InterPro"/>
</dbReference>
<dbReference type="GO" id="GO:0007156">
    <property type="term" value="P:homophilic cell adhesion via plasma membrane adhesion molecules"/>
    <property type="evidence" value="ECO:0007669"/>
    <property type="project" value="InterPro"/>
</dbReference>
<name>A0A8S2K8J6_9BILA</name>
<evidence type="ECO:0000256" key="2">
    <source>
        <dbReference type="ARBA" id="ARBA00022692"/>
    </source>
</evidence>
<feature type="domain" description="Cadherin" evidence="10">
    <location>
        <begin position="241"/>
        <end position="346"/>
    </location>
</feature>
<evidence type="ECO:0000313" key="12">
    <source>
        <dbReference type="EMBL" id="CAF3839892.1"/>
    </source>
</evidence>
<keyword evidence="2" id="KW-0812">Transmembrane</keyword>
<keyword evidence="9" id="KW-0732">Signal</keyword>
<dbReference type="InterPro" id="IPR020894">
    <property type="entry name" value="Cadherin_CS"/>
</dbReference>
<dbReference type="SUPFAM" id="SSF82199">
    <property type="entry name" value="SET domain"/>
    <property type="match status" value="1"/>
</dbReference>
<dbReference type="Pfam" id="PF00856">
    <property type="entry name" value="SET"/>
    <property type="match status" value="1"/>
</dbReference>
<dbReference type="PROSITE" id="PS00232">
    <property type="entry name" value="CADHERIN_1"/>
    <property type="match status" value="2"/>
</dbReference>
<dbReference type="Gene3D" id="2.170.270.10">
    <property type="entry name" value="SET domain"/>
    <property type="match status" value="1"/>
</dbReference>
<evidence type="ECO:0000256" key="5">
    <source>
        <dbReference type="ARBA" id="ARBA00022989"/>
    </source>
</evidence>
<dbReference type="InterPro" id="IPR001214">
    <property type="entry name" value="SET_dom"/>
</dbReference>
<gene>
    <name evidence="12" type="ORF">GIL414_LOCUS3319</name>
</gene>
<keyword evidence="6" id="KW-0472">Membrane</keyword>
<dbReference type="CDD" id="cd11304">
    <property type="entry name" value="Cadherin_repeat"/>
    <property type="match status" value="6"/>
</dbReference>
<proteinExistence type="predicted"/>
<feature type="domain" description="Cadherin" evidence="10">
    <location>
        <begin position="591"/>
        <end position="704"/>
    </location>
</feature>
<dbReference type="PANTHER" id="PTHR24028">
    <property type="entry name" value="CADHERIN-87A"/>
    <property type="match status" value="1"/>
</dbReference>
<dbReference type="SUPFAM" id="SSF49313">
    <property type="entry name" value="Cadherin-like"/>
    <property type="match status" value="6"/>
</dbReference>
<evidence type="ECO:0000256" key="3">
    <source>
        <dbReference type="ARBA" id="ARBA00022737"/>
    </source>
</evidence>
<dbReference type="InterPro" id="IPR050174">
    <property type="entry name" value="Protocadherin/Cadherin-CA"/>
</dbReference>
<evidence type="ECO:0000259" key="10">
    <source>
        <dbReference type="PROSITE" id="PS50268"/>
    </source>
</evidence>
<dbReference type="GO" id="GO:0005509">
    <property type="term" value="F:calcium ion binding"/>
    <property type="evidence" value="ECO:0007669"/>
    <property type="project" value="UniProtKB-UniRule"/>
</dbReference>
<reference evidence="12" key="1">
    <citation type="submission" date="2021-02" db="EMBL/GenBank/DDBJ databases">
        <authorList>
            <person name="Nowell W R."/>
        </authorList>
    </citation>
    <scope>NUCLEOTIDE SEQUENCE</scope>
</reference>
<dbReference type="InterPro" id="IPR046341">
    <property type="entry name" value="SET_dom_sf"/>
</dbReference>